<accession>A0A8R7QZR7</accession>
<evidence type="ECO:0000313" key="1">
    <source>
        <dbReference type="EnsemblPlants" id="TuG1812G0700001541.01.T01.cds464379"/>
    </source>
</evidence>
<dbReference type="EnsemblPlants" id="TuG1812G0700001541.01.T01">
    <property type="protein sequence ID" value="TuG1812G0700001541.01.T01.cds464379"/>
    <property type="gene ID" value="TuG1812G0700001541.01"/>
</dbReference>
<dbReference type="Gramene" id="TuG1812G0700001541.01.T01">
    <property type="protein sequence ID" value="TuG1812G0700001541.01.T01.cds464379"/>
    <property type="gene ID" value="TuG1812G0700001541.01"/>
</dbReference>
<proteinExistence type="predicted"/>
<organism evidence="1 2">
    <name type="scientific">Triticum urartu</name>
    <name type="common">Red wild einkorn</name>
    <name type="synonym">Crithodium urartu</name>
    <dbReference type="NCBI Taxonomy" id="4572"/>
    <lineage>
        <taxon>Eukaryota</taxon>
        <taxon>Viridiplantae</taxon>
        <taxon>Streptophyta</taxon>
        <taxon>Embryophyta</taxon>
        <taxon>Tracheophyta</taxon>
        <taxon>Spermatophyta</taxon>
        <taxon>Magnoliopsida</taxon>
        <taxon>Liliopsida</taxon>
        <taxon>Poales</taxon>
        <taxon>Poaceae</taxon>
        <taxon>BOP clade</taxon>
        <taxon>Pooideae</taxon>
        <taxon>Triticodae</taxon>
        <taxon>Triticeae</taxon>
        <taxon>Triticinae</taxon>
        <taxon>Triticum</taxon>
    </lineage>
</organism>
<name>A0A8R7QZR7_TRIUA</name>
<dbReference type="AlphaFoldDB" id="A0A8R7QZR7"/>
<keyword evidence="2" id="KW-1185">Reference proteome</keyword>
<dbReference type="Proteomes" id="UP000015106">
    <property type="component" value="Chromosome 7"/>
</dbReference>
<evidence type="ECO:0000313" key="2">
    <source>
        <dbReference type="Proteomes" id="UP000015106"/>
    </source>
</evidence>
<reference evidence="1" key="3">
    <citation type="submission" date="2022-06" db="UniProtKB">
        <authorList>
            <consortium name="EnsemblPlants"/>
        </authorList>
    </citation>
    <scope>IDENTIFICATION</scope>
</reference>
<protein>
    <submittedName>
        <fullName evidence="1">Uncharacterized protein</fullName>
    </submittedName>
</protein>
<sequence>MAHQLACGHALLCKNSLQSNYLYQVTITNYHLQYYFWASSGTPQ</sequence>
<reference evidence="1" key="2">
    <citation type="submission" date="2018-03" db="EMBL/GenBank/DDBJ databases">
        <title>The Triticum urartu genome reveals the dynamic nature of wheat genome evolution.</title>
        <authorList>
            <person name="Ling H."/>
            <person name="Ma B."/>
            <person name="Shi X."/>
            <person name="Liu H."/>
            <person name="Dong L."/>
            <person name="Sun H."/>
            <person name="Cao Y."/>
            <person name="Gao Q."/>
            <person name="Zheng S."/>
            <person name="Li Y."/>
            <person name="Yu Y."/>
            <person name="Du H."/>
            <person name="Qi M."/>
            <person name="Li Y."/>
            <person name="Yu H."/>
            <person name="Cui Y."/>
            <person name="Wang N."/>
            <person name="Chen C."/>
            <person name="Wu H."/>
            <person name="Zhao Y."/>
            <person name="Zhang J."/>
            <person name="Li Y."/>
            <person name="Zhou W."/>
            <person name="Zhang B."/>
            <person name="Hu W."/>
            <person name="Eijk M."/>
            <person name="Tang J."/>
            <person name="Witsenboer H."/>
            <person name="Zhao S."/>
            <person name="Li Z."/>
            <person name="Zhang A."/>
            <person name="Wang D."/>
            <person name="Liang C."/>
        </authorList>
    </citation>
    <scope>NUCLEOTIDE SEQUENCE [LARGE SCALE GENOMIC DNA]</scope>
    <source>
        <strain evidence="1">cv. G1812</strain>
    </source>
</reference>
<reference evidence="2" key="1">
    <citation type="journal article" date="2013" name="Nature">
        <title>Draft genome of the wheat A-genome progenitor Triticum urartu.</title>
        <authorList>
            <person name="Ling H.Q."/>
            <person name="Zhao S."/>
            <person name="Liu D."/>
            <person name="Wang J."/>
            <person name="Sun H."/>
            <person name="Zhang C."/>
            <person name="Fan H."/>
            <person name="Li D."/>
            <person name="Dong L."/>
            <person name="Tao Y."/>
            <person name="Gao C."/>
            <person name="Wu H."/>
            <person name="Li Y."/>
            <person name="Cui Y."/>
            <person name="Guo X."/>
            <person name="Zheng S."/>
            <person name="Wang B."/>
            <person name="Yu K."/>
            <person name="Liang Q."/>
            <person name="Yang W."/>
            <person name="Lou X."/>
            <person name="Chen J."/>
            <person name="Feng M."/>
            <person name="Jian J."/>
            <person name="Zhang X."/>
            <person name="Luo G."/>
            <person name="Jiang Y."/>
            <person name="Liu J."/>
            <person name="Wang Z."/>
            <person name="Sha Y."/>
            <person name="Zhang B."/>
            <person name="Wu H."/>
            <person name="Tang D."/>
            <person name="Shen Q."/>
            <person name="Xue P."/>
            <person name="Zou S."/>
            <person name="Wang X."/>
            <person name="Liu X."/>
            <person name="Wang F."/>
            <person name="Yang Y."/>
            <person name="An X."/>
            <person name="Dong Z."/>
            <person name="Zhang K."/>
            <person name="Zhang X."/>
            <person name="Luo M.C."/>
            <person name="Dvorak J."/>
            <person name="Tong Y."/>
            <person name="Wang J."/>
            <person name="Yang H."/>
            <person name="Li Z."/>
            <person name="Wang D."/>
            <person name="Zhang A."/>
            <person name="Wang J."/>
        </authorList>
    </citation>
    <scope>NUCLEOTIDE SEQUENCE</scope>
    <source>
        <strain evidence="2">cv. G1812</strain>
    </source>
</reference>